<evidence type="ECO:0000313" key="2">
    <source>
        <dbReference type="EMBL" id="HDX32101.1"/>
    </source>
</evidence>
<dbReference type="InterPro" id="IPR008769">
    <property type="entry name" value="PhaF_PhaI"/>
</dbReference>
<organism evidence="2">
    <name type="scientific">Caldilinea aerophila</name>
    <dbReference type="NCBI Taxonomy" id="133453"/>
    <lineage>
        <taxon>Bacteria</taxon>
        <taxon>Bacillati</taxon>
        <taxon>Chloroflexota</taxon>
        <taxon>Caldilineae</taxon>
        <taxon>Caldilineales</taxon>
        <taxon>Caldilineaceae</taxon>
        <taxon>Caldilinea</taxon>
    </lineage>
</organism>
<sequence length="166" mass="19066">MKVAIKKTDFSSETNFREDQPQPAVRFQPVLEQGRKLVLAYLGLWGILYDQTNGLYQSGEKLLNDAIERGERMEAALCETLAQWSRLLPQRGAFFQRQAEEDLQRTVRQANEAGEDFEEQLERQIARALAKLGIPTRERLAKLNQEIERLNAILDEKLAQKEAVHA</sequence>
<accession>A0A7C1JI94</accession>
<dbReference type="Pfam" id="PF05597">
    <property type="entry name" value="Phasin"/>
    <property type="match status" value="1"/>
</dbReference>
<proteinExistence type="predicted"/>
<keyword evidence="1" id="KW-0175">Coiled coil</keyword>
<dbReference type="AlphaFoldDB" id="A0A7C1JI94"/>
<comment type="caution">
    <text evidence="2">The sequence shown here is derived from an EMBL/GenBank/DDBJ whole genome shotgun (WGS) entry which is preliminary data.</text>
</comment>
<protein>
    <submittedName>
        <fullName evidence="2">Uncharacterized protein</fullName>
    </submittedName>
</protein>
<dbReference type="EMBL" id="DSMG01000116">
    <property type="protein sequence ID" value="HDX32101.1"/>
    <property type="molecule type" value="Genomic_DNA"/>
</dbReference>
<gene>
    <name evidence="2" type="ORF">ENQ20_11520</name>
</gene>
<name>A0A7C1JI94_9CHLR</name>
<feature type="coiled-coil region" evidence="1">
    <location>
        <begin position="96"/>
        <end position="164"/>
    </location>
</feature>
<reference evidence="2" key="1">
    <citation type="journal article" date="2020" name="mSystems">
        <title>Genome- and Community-Level Interaction Insights into Carbon Utilization and Element Cycling Functions of Hydrothermarchaeota in Hydrothermal Sediment.</title>
        <authorList>
            <person name="Zhou Z."/>
            <person name="Liu Y."/>
            <person name="Xu W."/>
            <person name="Pan J."/>
            <person name="Luo Z.H."/>
            <person name="Li M."/>
        </authorList>
    </citation>
    <scope>NUCLEOTIDE SEQUENCE [LARGE SCALE GENOMIC DNA]</scope>
    <source>
        <strain evidence="2">SpSt-289</strain>
    </source>
</reference>
<evidence type="ECO:0000256" key="1">
    <source>
        <dbReference type="SAM" id="Coils"/>
    </source>
</evidence>